<organism evidence="3 4">
    <name type="scientific">Thalictrum thalictroides</name>
    <name type="common">Rue-anemone</name>
    <name type="synonym">Anemone thalictroides</name>
    <dbReference type="NCBI Taxonomy" id="46969"/>
    <lineage>
        <taxon>Eukaryota</taxon>
        <taxon>Viridiplantae</taxon>
        <taxon>Streptophyta</taxon>
        <taxon>Embryophyta</taxon>
        <taxon>Tracheophyta</taxon>
        <taxon>Spermatophyta</taxon>
        <taxon>Magnoliopsida</taxon>
        <taxon>Ranunculales</taxon>
        <taxon>Ranunculaceae</taxon>
        <taxon>Thalictroideae</taxon>
        <taxon>Thalictrum</taxon>
    </lineage>
</organism>
<evidence type="ECO:0000313" key="4">
    <source>
        <dbReference type="Proteomes" id="UP000554482"/>
    </source>
</evidence>
<dbReference type="EMBL" id="JABWDY010019230">
    <property type="protein sequence ID" value="KAF5194058.1"/>
    <property type="molecule type" value="Genomic_DNA"/>
</dbReference>
<accession>A0A7J6WAZ9</accession>
<reference evidence="3 4" key="1">
    <citation type="submission" date="2020-06" db="EMBL/GenBank/DDBJ databases">
        <title>Transcriptomic and genomic resources for Thalictrum thalictroides and T. hernandezii: Facilitating candidate gene discovery in an emerging model plant lineage.</title>
        <authorList>
            <person name="Arias T."/>
            <person name="Riano-Pachon D.M."/>
            <person name="Di Stilio V.S."/>
        </authorList>
    </citation>
    <scope>NUCLEOTIDE SEQUENCE [LARGE SCALE GENOMIC DNA]</scope>
    <source>
        <strain evidence="4">cv. WT478/WT964</strain>
        <tissue evidence="3">Leaves</tissue>
    </source>
</reference>
<dbReference type="GO" id="GO:0046872">
    <property type="term" value="F:metal ion binding"/>
    <property type="evidence" value="ECO:0007669"/>
    <property type="project" value="InterPro"/>
</dbReference>
<evidence type="ECO:0000259" key="2">
    <source>
        <dbReference type="PROSITE" id="PS50846"/>
    </source>
</evidence>
<dbReference type="AlphaFoldDB" id="A0A7J6WAZ9"/>
<evidence type="ECO:0000313" key="3">
    <source>
        <dbReference type="EMBL" id="KAF5194058.1"/>
    </source>
</evidence>
<name>A0A7J6WAZ9_THATH</name>
<dbReference type="InterPro" id="IPR044296">
    <property type="entry name" value="HIPP46"/>
</dbReference>
<dbReference type="Proteomes" id="UP000554482">
    <property type="component" value="Unassembled WGS sequence"/>
</dbReference>
<feature type="domain" description="HMA" evidence="2">
    <location>
        <begin position="57"/>
        <end position="125"/>
    </location>
</feature>
<dbReference type="OrthoDB" id="692882at2759"/>
<feature type="compositionally biased region" description="Basic and acidic residues" evidence="1">
    <location>
        <begin position="130"/>
        <end position="145"/>
    </location>
</feature>
<dbReference type="Gene3D" id="3.30.70.100">
    <property type="match status" value="2"/>
</dbReference>
<gene>
    <name evidence="3" type="ORF">FRX31_016354</name>
</gene>
<evidence type="ECO:0000256" key="1">
    <source>
        <dbReference type="SAM" id="MobiDB-lite"/>
    </source>
</evidence>
<comment type="caution">
    <text evidence="3">The sequence shown here is derived from an EMBL/GenBank/DDBJ whole genome shotgun (WGS) entry which is preliminary data.</text>
</comment>
<dbReference type="PANTHER" id="PTHR46371">
    <property type="entry name" value="OS04G0464100 PROTEIN"/>
    <property type="match status" value="1"/>
</dbReference>
<proteinExistence type="predicted"/>
<dbReference type="InterPro" id="IPR006121">
    <property type="entry name" value="HMA_dom"/>
</dbReference>
<keyword evidence="4" id="KW-1185">Reference proteome</keyword>
<sequence length="179" mass="19771">MKQKVVIKIFSMNDTRSRKKALQIAVSFPGVASVELQGDENQIAITGEGIDSTCLTQKVVIKIFSMNDTRSRKKALQIAVSFPGVASVELQGDENQIAITGEGIDSTCLTVKIRKKVGYTEIVSVTPIPAEKKPEEKKPDEKKPTVEPIFYHPNQYGTPPIYCYGMPIRDPNPDLCTIM</sequence>
<protein>
    <recommendedName>
        <fullName evidence="2">HMA domain-containing protein</fullName>
    </recommendedName>
</protein>
<feature type="region of interest" description="Disordered" evidence="1">
    <location>
        <begin position="130"/>
        <end position="150"/>
    </location>
</feature>
<dbReference type="PROSITE" id="PS50846">
    <property type="entry name" value="HMA_2"/>
    <property type="match status" value="1"/>
</dbReference>